<organism evidence="2 3">
    <name type="scientific">Caproiciproducens faecalis</name>
    <dbReference type="NCBI Taxonomy" id="2820301"/>
    <lineage>
        <taxon>Bacteria</taxon>
        <taxon>Bacillati</taxon>
        <taxon>Bacillota</taxon>
        <taxon>Clostridia</taxon>
        <taxon>Eubacteriales</taxon>
        <taxon>Acutalibacteraceae</taxon>
        <taxon>Caproiciproducens</taxon>
    </lineage>
</organism>
<dbReference type="Pfam" id="PF13408">
    <property type="entry name" value="Zn_ribbon_recom"/>
    <property type="match status" value="1"/>
</dbReference>
<keyword evidence="3" id="KW-1185">Reference proteome</keyword>
<evidence type="ECO:0000313" key="3">
    <source>
        <dbReference type="Proteomes" id="UP000719942"/>
    </source>
</evidence>
<dbReference type="InterPro" id="IPR025827">
    <property type="entry name" value="Zn_ribbon_recom_dom"/>
</dbReference>
<accession>A0ABS7DLF8</accession>
<evidence type="ECO:0000259" key="1">
    <source>
        <dbReference type="Pfam" id="PF13408"/>
    </source>
</evidence>
<evidence type="ECO:0000313" key="2">
    <source>
        <dbReference type="EMBL" id="MBW7571941.1"/>
    </source>
</evidence>
<protein>
    <submittedName>
        <fullName evidence="2">Zinc ribbon domain-containing protein</fullName>
    </submittedName>
</protein>
<dbReference type="Proteomes" id="UP000719942">
    <property type="component" value="Unassembled WGS sequence"/>
</dbReference>
<reference evidence="2 3" key="1">
    <citation type="submission" date="2021-03" db="EMBL/GenBank/DDBJ databases">
        <title>Caproiciproducens sp. nov. isolated from feces of cow.</title>
        <authorList>
            <person name="Choi J.-Y."/>
        </authorList>
    </citation>
    <scope>NUCLEOTIDE SEQUENCE [LARGE SCALE GENOMIC DNA]</scope>
    <source>
        <strain evidence="2 3">AGMB10547</strain>
    </source>
</reference>
<feature type="domain" description="Recombinase zinc beta ribbon" evidence="1">
    <location>
        <begin position="2"/>
        <end position="60"/>
    </location>
</feature>
<dbReference type="EMBL" id="JAGFNZ010000001">
    <property type="protein sequence ID" value="MBW7571941.1"/>
    <property type="molecule type" value="Genomic_DNA"/>
</dbReference>
<gene>
    <name evidence="2" type="ORF">J5W02_03875</name>
</gene>
<sequence>MSSRIICGDCGGVYRSKVWHSTSKYRCVIWQCNAKFKNGKKCATPHFYEDELKALFVDAFNSLLADRESIFAAYEEIIADLTDNTALPKEATVDCLIVRSDTEFTFRFKDGTELPWNSKKR</sequence>
<proteinExistence type="predicted"/>
<name>A0ABS7DLF8_9FIRM</name>
<comment type="caution">
    <text evidence="2">The sequence shown here is derived from an EMBL/GenBank/DDBJ whole genome shotgun (WGS) entry which is preliminary data.</text>
</comment>